<dbReference type="Proteomes" id="UP001633002">
    <property type="component" value="Unassembled WGS sequence"/>
</dbReference>
<dbReference type="AlphaFoldDB" id="A0ABD3GGI4"/>
<reference evidence="1 2" key="1">
    <citation type="submission" date="2024-09" db="EMBL/GenBank/DDBJ databases">
        <title>Chromosome-scale assembly of Riccia sorocarpa.</title>
        <authorList>
            <person name="Paukszto L."/>
        </authorList>
    </citation>
    <scope>NUCLEOTIDE SEQUENCE [LARGE SCALE GENOMIC DNA]</scope>
    <source>
        <strain evidence="1">LP-2024</strain>
        <tissue evidence="1">Aerial parts of the thallus</tissue>
    </source>
</reference>
<organism evidence="1 2">
    <name type="scientific">Riccia sorocarpa</name>
    <dbReference type="NCBI Taxonomy" id="122646"/>
    <lineage>
        <taxon>Eukaryota</taxon>
        <taxon>Viridiplantae</taxon>
        <taxon>Streptophyta</taxon>
        <taxon>Embryophyta</taxon>
        <taxon>Marchantiophyta</taxon>
        <taxon>Marchantiopsida</taxon>
        <taxon>Marchantiidae</taxon>
        <taxon>Marchantiales</taxon>
        <taxon>Ricciaceae</taxon>
        <taxon>Riccia</taxon>
    </lineage>
</organism>
<keyword evidence="2" id="KW-1185">Reference proteome</keyword>
<dbReference type="PANTHER" id="PTHR47679">
    <property type="entry name" value="PROTEIN TORNADO 1"/>
    <property type="match status" value="1"/>
</dbReference>
<dbReference type="EMBL" id="JBJQOH010000007">
    <property type="protein sequence ID" value="KAL3678298.1"/>
    <property type="molecule type" value="Genomic_DNA"/>
</dbReference>
<dbReference type="InterPro" id="IPR027417">
    <property type="entry name" value="P-loop_NTPase"/>
</dbReference>
<name>A0ABD3GGI4_9MARC</name>
<sequence length="872" mass="98377">MDNEEGQVSLWDLAGQYIFRALHDLIFPRTNQSLIFIFAFNPFREDSKKDVKTNVYDAFALELEEWLTFVASNCQTGDNEHLPQILVVITHRDLMGKYAKSFECGPGSAVLKIVERLQSTFEGVVELVSKVYHVDARAGKDVRSFLNDILALMDSWSKLHSVPVVCSDLSSALLAHAKRFNALPIWSLSTFYIFCQEYHGSLKNVSSEILLTIASYLHDVGRIIIVPECSGSKNDEPLILVDPNWCTEAFLGTLIALGNRFDVRGESCSTGSTVFTTSSDGFIDEQNFQDLLEETLRQMKDEGTERTQLEELLQRLNLCYRFEEGGSVSLKDTRTTCLNKGVFSRFQINFRQKLMERFGISESDGGISCGLGVLRVMYDGYMVLVESDEVNGQHVDIMVKSAQRGVKNPRTRMEIISFLPEHFLQVLQAFCASSTGCPGITLIVGVLRTSSVRNLVPIQERRAPQHSIGLEELKTKFRLAIDLKLQDMGVEVEEESLLNFQYRWPDGELELVKDTLSRQDLADILSYVREKVMTSEREVQSCSNELHQLLTKLSGEATISAGKSSFMKRNADFTELTAEEEAGTSRGGASHSMARTGDTLQISEDLKRLARFVGAKFDQFGVKLDVVERKIDHIANLMYSVKAELQQLKTGMLEMQKVMTEVSVSIDKLIGYSISREDHSCPRRPYFSQNEPGFLPGAKAYVLRGQAVRLHFLCEARNQPDVVQDQPGLPLVITREEMIWVPYISDISFKLISTLISVGVELIAGVQIDTQILRLANLNTGERLPMSNELLEYMKRDSSGISVDPTDPRVRRSWSLLQKYLGEKLNYGKYRSTFGLCRVRYRYSSDPYAWICESCVEKGTKPLKILDECPPV</sequence>
<accession>A0ABD3GGI4</accession>
<dbReference type="PANTHER" id="PTHR47679:SF1">
    <property type="entry name" value="PROTEIN TORNADO 1"/>
    <property type="match status" value="1"/>
</dbReference>
<gene>
    <name evidence="1" type="ORF">R1sor_021254</name>
</gene>
<evidence type="ECO:0000313" key="2">
    <source>
        <dbReference type="Proteomes" id="UP001633002"/>
    </source>
</evidence>
<proteinExistence type="predicted"/>
<dbReference type="SUPFAM" id="SSF52540">
    <property type="entry name" value="P-loop containing nucleoside triphosphate hydrolases"/>
    <property type="match status" value="1"/>
</dbReference>
<dbReference type="Gene3D" id="3.40.50.300">
    <property type="entry name" value="P-loop containing nucleotide triphosphate hydrolases"/>
    <property type="match status" value="1"/>
</dbReference>
<comment type="caution">
    <text evidence="1">The sequence shown here is derived from an EMBL/GenBank/DDBJ whole genome shotgun (WGS) entry which is preliminary data.</text>
</comment>
<protein>
    <submittedName>
        <fullName evidence="1">Uncharacterized protein</fullName>
    </submittedName>
</protein>
<evidence type="ECO:0000313" key="1">
    <source>
        <dbReference type="EMBL" id="KAL3678298.1"/>
    </source>
</evidence>